<dbReference type="Pfam" id="PF00994">
    <property type="entry name" value="MoCF_biosynth"/>
    <property type="match status" value="1"/>
</dbReference>
<gene>
    <name evidence="6" type="ORF">IFK94_09370</name>
</gene>
<dbReference type="InterPro" id="IPR012245">
    <property type="entry name" value="MoaB"/>
</dbReference>
<dbReference type="PANTHER" id="PTHR43232:SF2">
    <property type="entry name" value="MOLYBDENUM COFACTOR BIOSYNTHESIS PROTEIN B"/>
    <property type="match status" value="1"/>
</dbReference>
<organism evidence="6 7">
    <name type="scientific">Candidatus Polarisedimenticola svalbardensis</name>
    <dbReference type="NCBI Taxonomy" id="2886004"/>
    <lineage>
        <taxon>Bacteria</taxon>
        <taxon>Pseudomonadati</taxon>
        <taxon>Acidobacteriota</taxon>
        <taxon>Candidatus Polarisedimenticolia</taxon>
        <taxon>Candidatus Polarisedimenticolales</taxon>
        <taxon>Candidatus Polarisedimenticolaceae</taxon>
        <taxon>Candidatus Polarisedimenticola</taxon>
    </lineage>
</organism>
<comment type="function">
    <text evidence="1">May be involved in the biosynthesis of molybdopterin.</text>
</comment>
<dbReference type="AlphaFoldDB" id="A0A8J7CD73"/>
<comment type="pathway">
    <text evidence="2">Cofactor biosynthesis; molybdopterin biosynthesis.</text>
</comment>
<evidence type="ECO:0000313" key="7">
    <source>
        <dbReference type="Proteomes" id="UP000648239"/>
    </source>
</evidence>
<name>A0A8J7CD73_9BACT</name>
<dbReference type="Proteomes" id="UP000648239">
    <property type="component" value="Unassembled WGS sequence"/>
</dbReference>
<dbReference type="InterPro" id="IPR036425">
    <property type="entry name" value="MoaB/Mog-like_dom_sf"/>
</dbReference>
<evidence type="ECO:0000313" key="6">
    <source>
        <dbReference type="EMBL" id="MBD3868322.1"/>
    </source>
</evidence>
<accession>A0A8J7CD73</accession>
<sequence length="207" mass="22693">MGSPGYRRTCVLRESHGGDSSRRHRCRRSHHRALAGRDVGLGHHPHAIPDFRASLAVLTVSDTRTEADDRSGAAITELLEQAGHTRIDYRILPDEPRQVGQQVRTWIQVPELDGVLINGGTGIAPRDTTYEAVYGLLERRLDGFGELFRMLSYREIGARAMLSRAVAGIAGGKLVFSMPGSTPAVTLAMKELILPQLPHLAGELRKS</sequence>
<dbReference type="GO" id="GO:0006777">
    <property type="term" value="P:Mo-molybdopterin cofactor biosynthetic process"/>
    <property type="evidence" value="ECO:0007669"/>
    <property type="project" value="InterPro"/>
</dbReference>
<proteinExistence type="inferred from homology"/>
<evidence type="ECO:0000256" key="3">
    <source>
        <dbReference type="ARBA" id="ARBA00006112"/>
    </source>
</evidence>
<evidence type="ECO:0000259" key="5">
    <source>
        <dbReference type="SMART" id="SM00852"/>
    </source>
</evidence>
<protein>
    <recommendedName>
        <fullName evidence="4">Molybdenum cofactor biosynthesis protein B</fullName>
    </recommendedName>
</protein>
<feature type="domain" description="MoaB/Mog" evidence="5">
    <location>
        <begin position="56"/>
        <end position="200"/>
    </location>
</feature>
<dbReference type="SMART" id="SM00852">
    <property type="entry name" value="MoCF_biosynth"/>
    <property type="match status" value="1"/>
</dbReference>
<evidence type="ECO:0000256" key="2">
    <source>
        <dbReference type="ARBA" id="ARBA00005046"/>
    </source>
</evidence>
<dbReference type="CDD" id="cd00886">
    <property type="entry name" value="MogA_MoaB"/>
    <property type="match status" value="1"/>
</dbReference>
<dbReference type="Gene3D" id="3.40.980.10">
    <property type="entry name" value="MoaB/Mog-like domain"/>
    <property type="match status" value="1"/>
</dbReference>
<reference evidence="6 7" key="1">
    <citation type="submission" date="2020-08" db="EMBL/GenBank/DDBJ databases">
        <title>Acidobacteriota in marine sediments use diverse sulfur dissimilation pathways.</title>
        <authorList>
            <person name="Wasmund K."/>
        </authorList>
    </citation>
    <scope>NUCLEOTIDE SEQUENCE [LARGE SCALE GENOMIC DNA]</scope>
    <source>
        <strain evidence="6">MAG AM4</strain>
    </source>
</reference>
<dbReference type="NCBIfam" id="TIGR00177">
    <property type="entry name" value="molyb_syn"/>
    <property type="match status" value="1"/>
</dbReference>
<evidence type="ECO:0000256" key="1">
    <source>
        <dbReference type="ARBA" id="ARBA00003487"/>
    </source>
</evidence>
<evidence type="ECO:0000256" key="4">
    <source>
        <dbReference type="ARBA" id="ARBA00015262"/>
    </source>
</evidence>
<dbReference type="FunFam" id="3.40.980.10:FF:000006">
    <property type="entry name" value="Molybdenum cofactor biosynthesis protein B"/>
    <property type="match status" value="1"/>
</dbReference>
<comment type="caution">
    <text evidence="6">The sequence shown here is derived from an EMBL/GenBank/DDBJ whole genome shotgun (WGS) entry which is preliminary data.</text>
</comment>
<dbReference type="InterPro" id="IPR001453">
    <property type="entry name" value="MoaB/Mog_dom"/>
</dbReference>
<dbReference type="EMBL" id="JACXWD010000028">
    <property type="protein sequence ID" value="MBD3868322.1"/>
    <property type="molecule type" value="Genomic_DNA"/>
</dbReference>
<comment type="similarity">
    <text evidence="3">Belongs to the MoaB/Mog family.</text>
</comment>
<dbReference type="GO" id="GO:0005829">
    <property type="term" value="C:cytosol"/>
    <property type="evidence" value="ECO:0007669"/>
    <property type="project" value="TreeGrafter"/>
</dbReference>
<dbReference type="SUPFAM" id="SSF53218">
    <property type="entry name" value="Molybdenum cofactor biosynthesis proteins"/>
    <property type="match status" value="1"/>
</dbReference>
<dbReference type="PANTHER" id="PTHR43232">
    <property type="entry name" value="MOLYBDENUM COFACTOR BIOSYNTHESIS PROTEIN B"/>
    <property type="match status" value="1"/>
</dbReference>